<feature type="signal peptide" evidence="1">
    <location>
        <begin position="1"/>
        <end position="18"/>
    </location>
</feature>
<accession>A0AAW2Z7X3</accession>
<comment type="caution">
    <text evidence="2">The sequence shown here is derived from an EMBL/GenBank/DDBJ whole genome shotgun (WGS) entry which is preliminary data.</text>
</comment>
<dbReference type="Proteomes" id="UP001431209">
    <property type="component" value="Unassembled WGS sequence"/>
</dbReference>
<dbReference type="EMBL" id="JAOPGA020001182">
    <property type="protein sequence ID" value="KAL0485913.1"/>
    <property type="molecule type" value="Genomic_DNA"/>
</dbReference>
<keyword evidence="3" id="KW-1185">Reference proteome</keyword>
<reference evidence="2 3" key="1">
    <citation type="submission" date="2024-03" db="EMBL/GenBank/DDBJ databases">
        <title>The Acrasis kona genome and developmental transcriptomes reveal deep origins of eukaryotic multicellular pathways.</title>
        <authorList>
            <person name="Sheikh S."/>
            <person name="Fu C.-J."/>
            <person name="Brown M.W."/>
            <person name="Baldauf S.L."/>
        </authorList>
    </citation>
    <scope>NUCLEOTIDE SEQUENCE [LARGE SCALE GENOMIC DNA]</scope>
    <source>
        <strain evidence="2 3">ATCC MYA-3509</strain>
    </source>
</reference>
<evidence type="ECO:0000313" key="3">
    <source>
        <dbReference type="Proteomes" id="UP001431209"/>
    </source>
</evidence>
<evidence type="ECO:0000313" key="2">
    <source>
        <dbReference type="EMBL" id="KAL0485913.1"/>
    </source>
</evidence>
<dbReference type="AlphaFoldDB" id="A0AAW2Z7X3"/>
<protein>
    <submittedName>
        <fullName evidence="2">Uncharacterized protein</fullName>
    </submittedName>
</protein>
<feature type="chain" id="PRO_5043665988" evidence="1">
    <location>
        <begin position="19"/>
        <end position="87"/>
    </location>
</feature>
<keyword evidence="1" id="KW-0732">Signal</keyword>
<sequence length="87" mass="9910">MKQSVIVLVLFMFTLCFAQFLDTNQFGTAGFYVGIVQNQLLNHKPNKLRDHRGGLFKLSKVHGTHLGIHKEALNKFIINNNKIQSNL</sequence>
<proteinExistence type="predicted"/>
<gene>
    <name evidence="2" type="ORF">AKO1_002175</name>
</gene>
<evidence type="ECO:0000256" key="1">
    <source>
        <dbReference type="SAM" id="SignalP"/>
    </source>
</evidence>
<name>A0AAW2Z7X3_9EUKA</name>
<organism evidence="2 3">
    <name type="scientific">Acrasis kona</name>
    <dbReference type="NCBI Taxonomy" id="1008807"/>
    <lineage>
        <taxon>Eukaryota</taxon>
        <taxon>Discoba</taxon>
        <taxon>Heterolobosea</taxon>
        <taxon>Tetramitia</taxon>
        <taxon>Eutetramitia</taxon>
        <taxon>Acrasidae</taxon>
        <taxon>Acrasis</taxon>
    </lineage>
</organism>